<dbReference type="EMBL" id="CP069104">
    <property type="protein sequence ID" value="QSS53112.1"/>
    <property type="molecule type" value="Genomic_DNA"/>
</dbReference>
<dbReference type="Proteomes" id="UP000663419">
    <property type="component" value="Chromosome 3"/>
</dbReference>
<name>A0A8A1LM86_AJEC8</name>
<organism evidence="1 2">
    <name type="scientific">Ajellomyces capsulatus (strain H88)</name>
    <name type="common">Darling's disease fungus</name>
    <name type="synonym">Histoplasma capsulatum</name>
    <dbReference type="NCBI Taxonomy" id="544711"/>
    <lineage>
        <taxon>Eukaryota</taxon>
        <taxon>Fungi</taxon>
        <taxon>Dikarya</taxon>
        <taxon>Ascomycota</taxon>
        <taxon>Pezizomycotina</taxon>
        <taxon>Eurotiomycetes</taxon>
        <taxon>Eurotiomycetidae</taxon>
        <taxon>Onygenales</taxon>
        <taxon>Ajellomycetaceae</taxon>
        <taxon>Histoplasma</taxon>
    </lineage>
</organism>
<proteinExistence type="predicted"/>
<dbReference type="VEuPathDB" id="FungiDB:I7I53_00275"/>
<protein>
    <submittedName>
        <fullName evidence="1">WSC domain-containing protein</fullName>
    </submittedName>
</protein>
<gene>
    <name evidence="1" type="ORF">I7I53_00275</name>
</gene>
<evidence type="ECO:0000313" key="2">
    <source>
        <dbReference type="Proteomes" id="UP000663419"/>
    </source>
</evidence>
<accession>A0A8A1LM86</accession>
<evidence type="ECO:0000313" key="1">
    <source>
        <dbReference type="EMBL" id="QSS53112.1"/>
    </source>
</evidence>
<dbReference type="AlphaFoldDB" id="A0A8A1LM86"/>
<sequence length="104" mass="11451">MNCWRRTALPVQSNRINPFIGLQQPTSDTPMETQSWFPKLGACLSTICNAGRTCRPSQKVSVCWPETLSNAILPGQFRTLPSHPGVVLKHRSLPSPKKPLGLTA</sequence>
<reference evidence="1" key="1">
    <citation type="submission" date="2021-01" db="EMBL/GenBank/DDBJ databases">
        <title>Chromosome-level genome assembly of a human fungal pathogen reveals clustering of transcriptionally co-regulated genes.</title>
        <authorList>
            <person name="Voorhies M."/>
            <person name="Cohen S."/>
            <person name="Shea T.P."/>
            <person name="Petrus S."/>
            <person name="Munoz J.F."/>
            <person name="Poplawski S."/>
            <person name="Goldman W.E."/>
            <person name="Michael T."/>
            <person name="Cuomo C.A."/>
            <person name="Sil A."/>
            <person name="Beyhan S."/>
        </authorList>
    </citation>
    <scope>NUCLEOTIDE SEQUENCE</scope>
    <source>
        <strain evidence="1">H88</strain>
    </source>
</reference>